<keyword evidence="5 8" id="KW-1133">Transmembrane helix</keyword>
<feature type="region of interest" description="Disordered" evidence="7">
    <location>
        <begin position="369"/>
        <end position="437"/>
    </location>
</feature>
<dbReference type="Gene3D" id="3.30.70.100">
    <property type="match status" value="1"/>
</dbReference>
<evidence type="ECO:0000313" key="11">
    <source>
        <dbReference type="EMBL" id="MFC4539462.1"/>
    </source>
</evidence>
<evidence type="ECO:0000256" key="1">
    <source>
        <dbReference type="ARBA" id="ARBA00004651"/>
    </source>
</evidence>
<evidence type="ECO:0000256" key="2">
    <source>
        <dbReference type="ARBA" id="ARBA00008017"/>
    </source>
</evidence>
<feature type="transmembrane region" description="Helical" evidence="8">
    <location>
        <begin position="101"/>
        <end position="121"/>
    </location>
</feature>
<protein>
    <submittedName>
        <fullName evidence="11">Mechanosensitive ion channel family protein</fullName>
    </submittedName>
</protein>
<dbReference type="InterPro" id="IPR045042">
    <property type="entry name" value="YnaI-like"/>
</dbReference>
<feature type="transmembrane region" description="Helical" evidence="8">
    <location>
        <begin position="71"/>
        <end position="89"/>
    </location>
</feature>
<feature type="domain" description="Mechanosensitive ion channel MscS C-terminal" evidence="10">
    <location>
        <begin position="271"/>
        <end position="349"/>
    </location>
</feature>
<dbReference type="Proteomes" id="UP001596030">
    <property type="component" value="Unassembled WGS sequence"/>
</dbReference>
<dbReference type="InterPro" id="IPR010920">
    <property type="entry name" value="LSM_dom_sf"/>
</dbReference>
<feature type="compositionally biased region" description="Polar residues" evidence="7">
    <location>
        <begin position="393"/>
        <end position="402"/>
    </location>
</feature>
<evidence type="ECO:0000313" key="12">
    <source>
        <dbReference type="Proteomes" id="UP001596030"/>
    </source>
</evidence>
<evidence type="ECO:0000256" key="5">
    <source>
        <dbReference type="ARBA" id="ARBA00022989"/>
    </source>
</evidence>
<feature type="transmembrane region" description="Helical" evidence="8">
    <location>
        <begin position="168"/>
        <end position="187"/>
    </location>
</feature>
<organism evidence="11 12">
    <name type="scientific">Chromohalobacter sarecensis</name>
    <dbReference type="NCBI Taxonomy" id="245294"/>
    <lineage>
        <taxon>Bacteria</taxon>
        <taxon>Pseudomonadati</taxon>
        <taxon>Pseudomonadota</taxon>
        <taxon>Gammaproteobacteria</taxon>
        <taxon>Oceanospirillales</taxon>
        <taxon>Halomonadaceae</taxon>
        <taxon>Chromohalobacter</taxon>
    </lineage>
</organism>
<name>A0ABV9D489_9GAMM</name>
<evidence type="ECO:0000256" key="3">
    <source>
        <dbReference type="ARBA" id="ARBA00022475"/>
    </source>
</evidence>
<dbReference type="SUPFAM" id="SSF50182">
    <property type="entry name" value="Sm-like ribonucleoproteins"/>
    <property type="match status" value="1"/>
</dbReference>
<keyword evidence="12" id="KW-1185">Reference proteome</keyword>
<comment type="similarity">
    <text evidence="2">Belongs to the MscS (TC 1.A.23) family.</text>
</comment>
<evidence type="ECO:0000256" key="6">
    <source>
        <dbReference type="ARBA" id="ARBA00023136"/>
    </source>
</evidence>
<evidence type="ECO:0000259" key="10">
    <source>
        <dbReference type="Pfam" id="PF21082"/>
    </source>
</evidence>
<evidence type="ECO:0000259" key="9">
    <source>
        <dbReference type="Pfam" id="PF00924"/>
    </source>
</evidence>
<feature type="transmembrane region" description="Helical" evidence="8">
    <location>
        <begin position="142"/>
        <end position="162"/>
    </location>
</feature>
<gene>
    <name evidence="11" type="ORF">ACFO0U_11820</name>
</gene>
<dbReference type="InterPro" id="IPR011066">
    <property type="entry name" value="MscS_channel_C_sf"/>
</dbReference>
<dbReference type="EMBL" id="JBHSEU010000020">
    <property type="protein sequence ID" value="MFC4539462.1"/>
    <property type="molecule type" value="Genomic_DNA"/>
</dbReference>
<evidence type="ECO:0000256" key="8">
    <source>
        <dbReference type="SAM" id="Phobius"/>
    </source>
</evidence>
<dbReference type="SUPFAM" id="SSF82689">
    <property type="entry name" value="Mechanosensitive channel protein MscS (YggB), C-terminal domain"/>
    <property type="match status" value="1"/>
</dbReference>
<dbReference type="InterPro" id="IPR023408">
    <property type="entry name" value="MscS_beta-dom_sf"/>
</dbReference>
<keyword evidence="3" id="KW-1003">Cell membrane</keyword>
<comment type="caution">
    <text evidence="11">The sequence shown here is derived from an EMBL/GenBank/DDBJ whole genome shotgun (WGS) entry which is preliminary data.</text>
</comment>
<accession>A0ABV9D489</accession>
<feature type="compositionally biased region" description="Low complexity" evidence="7">
    <location>
        <begin position="376"/>
        <end position="392"/>
    </location>
</feature>
<feature type="compositionally biased region" description="Basic and acidic residues" evidence="7">
    <location>
        <begin position="428"/>
        <end position="437"/>
    </location>
</feature>
<dbReference type="Pfam" id="PF00924">
    <property type="entry name" value="MS_channel_2nd"/>
    <property type="match status" value="1"/>
</dbReference>
<dbReference type="PANTHER" id="PTHR43634">
    <property type="entry name" value="OW CONDUCTANCE MECHANOSENSITIVE CHANNEL"/>
    <property type="match status" value="1"/>
</dbReference>
<reference evidence="12" key="1">
    <citation type="journal article" date="2019" name="Int. J. Syst. Evol. Microbiol.">
        <title>The Global Catalogue of Microorganisms (GCM) 10K type strain sequencing project: providing services to taxonomists for standard genome sequencing and annotation.</title>
        <authorList>
            <consortium name="The Broad Institute Genomics Platform"/>
            <consortium name="The Broad Institute Genome Sequencing Center for Infectious Disease"/>
            <person name="Wu L."/>
            <person name="Ma J."/>
        </authorList>
    </citation>
    <scope>NUCLEOTIDE SEQUENCE [LARGE SCALE GENOMIC DNA]</scope>
    <source>
        <strain evidence="12">CGMCC 1.12121</strain>
    </source>
</reference>
<dbReference type="InterPro" id="IPR011014">
    <property type="entry name" value="MscS_channel_TM-2"/>
</dbReference>
<feature type="transmembrane region" description="Helical" evidence="8">
    <location>
        <begin position="20"/>
        <end position="43"/>
    </location>
</feature>
<evidence type="ECO:0000256" key="4">
    <source>
        <dbReference type="ARBA" id="ARBA00022692"/>
    </source>
</evidence>
<keyword evidence="4 8" id="KW-0812">Transmembrane</keyword>
<evidence type="ECO:0000256" key="7">
    <source>
        <dbReference type="SAM" id="MobiDB-lite"/>
    </source>
</evidence>
<dbReference type="SUPFAM" id="SSF82861">
    <property type="entry name" value="Mechanosensitive channel protein MscS (YggB), transmembrane region"/>
    <property type="match status" value="1"/>
</dbReference>
<sequence>MFDFFSPVMDWVQTTLGMPLWVAAIGLVIALTLIVDLVSWVVIWRLGPLLEKTNNRWADILIKALRRPLRLWIWLMGVTLCLTVVRYHWEIEWAEGHLTQARAVITLLLLAWAGLRAVKLLEKRLVFPPAGHRGKSMDADTASAVAKILGAVVVVIIGLLILTSLGVSPSGVAAFGGAGGLIIGFAAKDMLANFLGGLMIHLDKPFRVGDWIKSPDRDIEGVVEDIGWRLTRIRTFASRPIYIPNSAFSSLVLENPSRMWNRRLYETIRVRYTDIERVSDIVKAIRSMLDAHDDVDTDEQTLVYFQSYGEHALELIVYAFAKTTDWAEFQSMKQDILLRVYDIVREHEARLALPASELHIAGPVAITDETSGDSVQNEAGNNDADAGDDQNATSGTTHSQAASDREAPYTSSRQRSRNAGRGEVNEASQDHDQESDA</sequence>
<dbReference type="Gene3D" id="1.10.287.1260">
    <property type="match status" value="1"/>
</dbReference>
<dbReference type="PANTHER" id="PTHR43634:SF2">
    <property type="entry name" value="LOW CONDUCTANCE MECHANOSENSITIVE CHANNEL YNAI"/>
    <property type="match status" value="1"/>
</dbReference>
<dbReference type="InterPro" id="IPR049278">
    <property type="entry name" value="MS_channel_C"/>
</dbReference>
<proteinExistence type="inferred from homology"/>
<dbReference type="InterPro" id="IPR006685">
    <property type="entry name" value="MscS_channel_2nd"/>
</dbReference>
<dbReference type="Pfam" id="PF21082">
    <property type="entry name" value="MS_channel_3rd"/>
    <property type="match status" value="1"/>
</dbReference>
<feature type="domain" description="Mechanosensitive ion channel MscS" evidence="9">
    <location>
        <begin position="189"/>
        <end position="258"/>
    </location>
</feature>
<dbReference type="RefSeq" id="WP_246970805.1">
    <property type="nucleotide sequence ID" value="NZ_JAKGAN010000003.1"/>
</dbReference>
<comment type="subcellular location">
    <subcellularLocation>
        <location evidence="1">Cell membrane</location>
        <topology evidence="1">Multi-pass membrane protein</topology>
    </subcellularLocation>
</comment>
<keyword evidence="6 8" id="KW-0472">Membrane</keyword>
<dbReference type="Gene3D" id="2.30.30.60">
    <property type="match status" value="1"/>
</dbReference>